<keyword evidence="8 10" id="KW-0694">RNA-binding</keyword>
<dbReference type="Pfam" id="PF25376">
    <property type="entry name" value="Pre-PUA_NSUN2"/>
    <property type="match status" value="1"/>
</dbReference>
<evidence type="ECO:0000256" key="10">
    <source>
        <dbReference type="PROSITE-ProRule" id="PRU01023"/>
    </source>
</evidence>
<dbReference type="InterPro" id="IPR001678">
    <property type="entry name" value="MeTrfase_RsmB-F_NOP2_dom"/>
</dbReference>
<dbReference type="GO" id="GO:0030488">
    <property type="term" value="P:tRNA methylation"/>
    <property type="evidence" value="ECO:0007669"/>
    <property type="project" value="TreeGrafter"/>
</dbReference>
<organism evidence="13 14">
    <name type="scientific">Lichtheimia corymbifera JMRC:FSU:9682</name>
    <dbReference type="NCBI Taxonomy" id="1263082"/>
    <lineage>
        <taxon>Eukaryota</taxon>
        <taxon>Fungi</taxon>
        <taxon>Fungi incertae sedis</taxon>
        <taxon>Mucoromycota</taxon>
        <taxon>Mucoromycotina</taxon>
        <taxon>Mucoromycetes</taxon>
        <taxon>Mucorales</taxon>
        <taxon>Lichtheimiaceae</taxon>
        <taxon>Lichtheimia</taxon>
    </lineage>
</organism>
<evidence type="ECO:0000256" key="7">
    <source>
        <dbReference type="ARBA" id="ARBA00022694"/>
    </source>
</evidence>
<evidence type="ECO:0000256" key="4">
    <source>
        <dbReference type="ARBA" id="ARBA00022603"/>
    </source>
</evidence>
<feature type="binding site" evidence="10">
    <location>
        <position position="251"/>
    </location>
    <ligand>
        <name>S-adenosyl-L-methionine</name>
        <dbReference type="ChEBI" id="CHEBI:59789"/>
    </ligand>
</feature>
<keyword evidence="4 10" id="KW-0489">Methyltransferase</keyword>
<dbReference type="GO" id="GO:0005737">
    <property type="term" value="C:cytoplasm"/>
    <property type="evidence" value="ECO:0007669"/>
    <property type="project" value="TreeGrafter"/>
</dbReference>
<comment type="similarity">
    <text evidence="2 10">Belongs to the class I-like SAM-binding methyltransferase superfamily. RsmB/NOP family.</text>
</comment>
<keyword evidence="14" id="KW-1185">Reference proteome</keyword>
<dbReference type="Pfam" id="PF25378">
    <property type="entry name" value="PUA_NSUN2"/>
    <property type="match status" value="1"/>
</dbReference>
<comment type="caution">
    <text evidence="10">Lacks conserved residue(s) required for the propagation of feature annotation.</text>
</comment>
<evidence type="ECO:0000313" key="13">
    <source>
        <dbReference type="EMBL" id="CDH59542.1"/>
    </source>
</evidence>
<feature type="region of interest" description="Disordered" evidence="11">
    <location>
        <begin position="1"/>
        <end position="25"/>
    </location>
</feature>
<dbReference type="Pfam" id="PF01189">
    <property type="entry name" value="Methyltr_RsmB-F"/>
    <property type="match status" value="1"/>
</dbReference>
<feature type="compositionally biased region" description="Acidic residues" evidence="11">
    <location>
        <begin position="448"/>
        <end position="463"/>
    </location>
</feature>
<feature type="active site" description="Nucleophile" evidence="10">
    <location>
        <position position="304"/>
    </location>
</feature>
<dbReference type="InterPro" id="IPR057285">
    <property type="entry name" value="Pre-PUA_NSUN2"/>
</dbReference>
<dbReference type="InterPro" id="IPR029063">
    <property type="entry name" value="SAM-dependent_MTases_sf"/>
</dbReference>
<reference evidence="13" key="1">
    <citation type="submission" date="2013-08" db="EMBL/GenBank/DDBJ databases">
        <title>Gene expansion shapes genome architecture in the human pathogen Lichtheimia corymbifera: an evolutionary genomics analysis in the ancient terrestrial Mucorales (Mucoromycotina).</title>
        <authorList>
            <person name="Schwartze V.U."/>
            <person name="Winter S."/>
            <person name="Shelest E."/>
            <person name="Marcet-Houben M."/>
            <person name="Horn F."/>
            <person name="Wehner S."/>
            <person name="Hoffmann K."/>
            <person name="Riege K."/>
            <person name="Sammeth M."/>
            <person name="Nowrousian M."/>
            <person name="Valiante V."/>
            <person name="Linde J."/>
            <person name="Jacobsen I.D."/>
            <person name="Marz M."/>
            <person name="Brakhage A.A."/>
            <person name="Gabaldon T."/>
            <person name="Bocker S."/>
            <person name="Voigt K."/>
        </authorList>
    </citation>
    <scope>NUCLEOTIDE SEQUENCE [LARGE SCALE GENOMIC DNA]</scope>
    <source>
        <strain evidence="13">FSU 9682</strain>
    </source>
</reference>
<evidence type="ECO:0000256" key="9">
    <source>
        <dbReference type="ARBA" id="ARBA00023242"/>
    </source>
</evidence>
<dbReference type="GO" id="GO:0016428">
    <property type="term" value="F:tRNA (cytidine-5-)-methyltransferase activity"/>
    <property type="evidence" value="ECO:0007669"/>
    <property type="project" value="InterPro"/>
</dbReference>
<evidence type="ECO:0000256" key="3">
    <source>
        <dbReference type="ARBA" id="ARBA00022555"/>
    </source>
</evidence>
<comment type="subcellular location">
    <subcellularLocation>
        <location evidence="1">Nucleus</location>
    </subcellularLocation>
</comment>
<keyword evidence="5 10" id="KW-0808">Transferase</keyword>
<keyword evidence="3" id="KW-0820">tRNA-binding</keyword>
<feature type="binding site" evidence="10">
    <location>
        <position position="197"/>
    </location>
    <ligand>
        <name>S-adenosyl-L-methionine</name>
        <dbReference type="ChEBI" id="CHEBI:59789"/>
    </ligand>
</feature>
<dbReference type="PRINTS" id="PR02011">
    <property type="entry name" value="RCMTNCL1"/>
</dbReference>
<dbReference type="OrthoDB" id="6093671at2759"/>
<dbReference type="InterPro" id="IPR057286">
    <property type="entry name" value="PUA_NSUN2"/>
</dbReference>
<dbReference type="EMBL" id="CBTN010000072">
    <property type="protein sequence ID" value="CDH59542.1"/>
    <property type="molecule type" value="Genomic_DNA"/>
</dbReference>
<dbReference type="STRING" id="1263082.A0A068SCK3"/>
<name>A0A068SCK3_9FUNG</name>
<dbReference type="Proteomes" id="UP000027586">
    <property type="component" value="Unassembled WGS sequence"/>
</dbReference>
<feature type="compositionally biased region" description="Basic and acidic residues" evidence="11">
    <location>
        <begin position="434"/>
        <end position="447"/>
    </location>
</feature>
<dbReference type="PROSITE" id="PS51686">
    <property type="entry name" value="SAM_MT_RSMB_NOP"/>
    <property type="match status" value="1"/>
</dbReference>
<dbReference type="VEuPathDB" id="FungiDB:LCOR_10354.1"/>
<feature type="binding site" evidence="10">
    <location>
        <begin position="165"/>
        <end position="171"/>
    </location>
    <ligand>
        <name>S-adenosyl-L-methionine</name>
        <dbReference type="ChEBI" id="CHEBI:59789"/>
    </ligand>
</feature>
<dbReference type="PROSITE" id="PS01153">
    <property type="entry name" value="NOL1_NOP2_SUN"/>
    <property type="match status" value="1"/>
</dbReference>
<feature type="domain" description="SAM-dependent MTase RsmB/NOP-type" evidence="12">
    <location>
        <begin position="47"/>
        <end position="407"/>
    </location>
</feature>
<dbReference type="PRINTS" id="PR02008">
    <property type="entry name" value="RCMTFAMILY"/>
</dbReference>
<dbReference type="InterPro" id="IPR049560">
    <property type="entry name" value="MeTrfase_RsmB-F_NOP2_cat"/>
</dbReference>
<evidence type="ECO:0000259" key="12">
    <source>
        <dbReference type="PROSITE" id="PS51686"/>
    </source>
</evidence>
<proteinExistence type="inferred from homology"/>
<dbReference type="InterPro" id="IPR023267">
    <property type="entry name" value="RCMT"/>
</dbReference>
<protein>
    <submittedName>
        <fullName evidence="13">S-adenosyl-l-methionine-dependent trna: m5c-methyltransferase</fullName>
    </submittedName>
</protein>
<evidence type="ECO:0000256" key="5">
    <source>
        <dbReference type="ARBA" id="ARBA00022679"/>
    </source>
</evidence>
<dbReference type="InterPro" id="IPR023270">
    <property type="entry name" value="RCMT_NCL1"/>
</dbReference>
<keyword evidence="6 10" id="KW-0949">S-adenosyl-L-methionine</keyword>
<keyword evidence="9" id="KW-0539">Nucleus</keyword>
<evidence type="ECO:0000256" key="11">
    <source>
        <dbReference type="SAM" id="MobiDB-lite"/>
    </source>
</evidence>
<evidence type="ECO:0000256" key="6">
    <source>
        <dbReference type="ARBA" id="ARBA00022691"/>
    </source>
</evidence>
<evidence type="ECO:0000256" key="2">
    <source>
        <dbReference type="ARBA" id="ARBA00007494"/>
    </source>
</evidence>
<accession>A0A068SCK3</accession>
<evidence type="ECO:0000313" key="14">
    <source>
        <dbReference type="Proteomes" id="UP000027586"/>
    </source>
</evidence>
<gene>
    <name evidence="13" type="ORF">LCOR_10354.1</name>
</gene>
<dbReference type="GO" id="GO:0000049">
    <property type="term" value="F:tRNA binding"/>
    <property type="evidence" value="ECO:0007669"/>
    <property type="project" value="UniProtKB-KW"/>
</dbReference>
<dbReference type="PANTHER" id="PTHR22808:SF1">
    <property type="entry name" value="RNA CYTOSINE-C(5)-METHYLTRANSFERASE NSUN2-RELATED"/>
    <property type="match status" value="1"/>
</dbReference>
<dbReference type="GO" id="GO:0005634">
    <property type="term" value="C:nucleus"/>
    <property type="evidence" value="ECO:0007669"/>
    <property type="project" value="UniProtKB-SubCell"/>
</dbReference>
<dbReference type="SUPFAM" id="SSF53335">
    <property type="entry name" value="S-adenosyl-L-methionine-dependent methyltransferases"/>
    <property type="match status" value="1"/>
</dbReference>
<dbReference type="AlphaFoldDB" id="A0A068SCK3"/>
<dbReference type="PANTHER" id="PTHR22808">
    <property type="entry name" value="NCL1 YEAST -RELATED NOL1/NOP2/FMU SUN DOMAIN-CONTAINING"/>
    <property type="match status" value="1"/>
</dbReference>
<dbReference type="Gene3D" id="3.40.50.150">
    <property type="entry name" value="Vaccinia Virus protein VP39"/>
    <property type="match status" value="1"/>
</dbReference>
<feature type="region of interest" description="Disordered" evidence="11">
    <location>
        <begin position="418"/>
        <end position="517"/>
    </location>
</feature>
<dbReference type="InterPro" id="IPR018314">
    <property type="entry name" value="RsmB/NOL1/NOP2-like_CS"/>
</dbReference>
<sequence>MKHRSRKSQPKGAAPHRPYGETVKDNEKFKTYYKSQNLLSEEEFEEFYKALQQPLPTTFRITGSRSNKLQLREIVEEMFVPNMQAIEVEGQVFEPPKPLSWYPDHLGWQVNVPRSLLRKSAEFAKFQKFIVAETEAGNMSRQEAVSMVPPLLMDIQPHHWVLDMCAAPGSKTAQIIEAVHANDQLNELPKGLVVANDADYRRSHMLVHQSKRLQSACFMATNHKAQQLPTVHVVNENGEKEGWQFDRVLCDVPCSGDGTLRKNEGIWNDWRPSNGLGLHRTQVQIFLRGAQLTKLGGRLVYSTCSFNPVENEAVVAEVLRLAEGALELKDVSNELPELRRKPGLTTWKVMTKDGQFVNSIDDVPDSNLPASVFPPANAADLHLERCLRIYPHQQDTGGFFVAVFDKVKPMTAADKAKVAKSHGQKVNEQEVEAAEAKEENLVKSVSKEEEEEEESPKDEDDDAATAAAAADDDDNNNAEAIPAKRASGSGPKRESKRQRKDVRQRQEAPFELMAPDNPDVDEIAKCYDLSTEFPRDQYILRSEDVAKNRNLYFVSKPVKMVLESPDKDRLHIVNTGLRLFSRQGSLQDEIESPFRLTTDGLPLIEKYFTTERRIVDITDKDLRVLLLEHMPKIETFDPETQKKMDKLASGGCILRIDLAQAFDKPLKTTLSMSMPIWKGKSSVNLLINKVDKRLLCQRIYGVTPDKKAEKSEA</sequence>
<evidence type="ECO:0000256" key="8">
    <source>
        <dbReference type="ARBA" id="ARBA00022884"/>
    </source>
</evidence>
<keyword evidence="7" id="KW-0819">tRNA processing</keyword>
<evidence type="ECO:0000256" key="1">
    <source>
        <dbReference type="ARBA" id="ARBA00004123"/>
    </source>
</evidence>
<comment type="caution">
    <text evidence="13">The sequence shown here is derived from an EMBL/GenBank/DDBJ whole genome shotgun (WGS) entry which is preliminary data.</text>
</comment>